<feature type="region of interest" description="Disordered" evidence="1">
    <location>
        <begin position="1"/>
        <end position="32"/>
    </location>
</feature>
<evidence type="ECO:0000313" key="2">
    <source>
        <dbReference type="EMBL" id="SDF34285.1"/>
    </source>
</evidence>
<dbReference type="Proteomes" id="UP000199076">
    <property type="component" value="Unassembled WGS sequence"/>
</dbReference>
<name>A0A1G7KAT2_9EURY</name>
<sequence length="47" mass="5170">MADSGEPAPEGDDAADGQEERPDHLDDLDDVVGCTGVWERLSERREE</sequence>
<dbReference type="RefSeq" id="WP_175452823.1">
    <property type="nucleotide sequence ID" value="NZ_FNBK01000005.1"/>
</dbReference>
<dbReference type="AlphaFoldDB" id="A0A1G7KAT2"/>
<evidence type="ECO:0000313" key="3">
    <source>
        <dbReference type="Proteomes" id="UP000199076"/>
    </source>
</evidence>
<protein>
    <submittedName>
        <fullName evidence="2">Uncharacterized protein</fullName>
    </submittedName>
</protein>
<keyword evidence="3" id="KW-1185">Reference proteome</keyword>
<evidence type="ECO:0000256" key="1">
    <source>
        <dbReference type="SAM" id="MobiDB-lite"/>
    </source>
</evidence>
<gene>
    <name evidence="2" type="ORF">SAMN05216218_105235</name>
</gene>
<reference evidence="3" key="1">
    <citation type="submission" date="2016-10" db="EMBL/GenBank/DDBJ databases">
        <authorList>
            <person name="Varghese N."/>
            <person name="Submissions S."/>
        </authorList>
    </citation>
    <scope>NUCLEOTIDE SEQUENCE [LARGE SCALE GENOMIC DNA]</scope>
    <source>
        <strain evidence="3">IBRC-M 10760</strain>
    </source>
</reference>
<accession>A0A1G7KAT2</accession>
<dbReference type="EMBL" id="FNBK01000005">
    <property type="protein sequence ID" value="SDF34285.1"/>
    <property type="molecule type" value="Genomic_DNA"/>
</dbReference>
<organism evidence="2 3">
    <name type="scientific">Halorientalis regularis</name>
    <dbReference type="NCBI Taxonomy" id="660518"/>
    <lineage>
        <taxon>Archaea</taxon>
        <taxon>Methanobacteriati</taxon>
        <taxon>Methanobacteriota</taxon>
        <taxon>Stenosarchaea group</taxon>
        <taxon>Halobacteria</taxon>
        <taxon>Halobacteriales</taxon>
        <taxon>Haloarculaceae</taxon>
        <taxon>Halorientalis</taxon>
    </lineage>
</organism>
<proteinExistence type="predicted"/>
<dbReference type="OrthoDB" id="330977at2157"/>